<evidence type="ECO:0000313" key="1">
    <source>
        <dbReference type="EMBL" id="KAI3767426.1"/>
    </source>
</evidence>
<name>A0ACB9F9S0_CICIN</name>
<keyword evidence="2" id="KW-1185">Reference proteome</keyword>
<proteinExistence type="predicted"/>
<evidence type="ECO:0000313" key="2">
    <source>
        <dbReference type="Proteomes" id="UP001055811"/>
    </source>
</evidence>
<reference evidence="1 2" key="2">
    <citation type="journal article" date="2022" name="Mol. Ecol. Resour.">
        <title>The genomes of chicory, endive, great burdock and yacon provide insights into Asteraceae paleo-polyploidization history and plant inulin production.</title>
        <authorList>
            <person name="Fan W."/>
            <person name="Wang S."/>
            <person name="Wang H."/>
            <person name="Wang A."/>
            <person name="Jiang F."/>
            <person name="Liu H."/>
            <person name="Zhao H."/>
            <person name="Xu D."/>
            <person name="Zhang Y."/>
        </authorList>
    </citation>
    <scope>NUCLEOTIDE SEQUENCE [LARGE SCALE GENOMIC DNA]</scope>
    <source>
        <strain evidence="2">cv. Punajuju</strain>
        <tissue evidence="1">Leaves</tissue>
    </source>
</reference>
<comment type="caution">
    <text evidence="1">The sequence shown here is derived from an EMBL/GenBank/DDBJ whole genome shotgun (WGS) entry which is preliminary data.</text>
</comment>
<reference evidence="2" key="1">
    <citation type="journal article" date="2022" name="Mol. Ecol. Resour.">
        <title>The genomes of chicory, endive, great burdock and yacon provide insights into Asteraceae palaeo-polyploidization history and plant inulin production.</title>
        <authorList>
            <person name="Fan W."/>
            <person name="Wang S."/>
            <person name="Wang H."/>
            <person name="Wang A."/>
            <person name="Jiang F."/>
            <person name="Liu H."/>
            <person name="Zhao H."/>
            <person name="Xu D."/>
            <person name="Zhang Y."/>
        </authorList>
    </citation>
    <scope>NUCLEOTIDE SEQUENCE [LARGE SCALE GENOMIC DNA]</scope>
    <source>
        <strain evidence="2">cv. Punajuju</strain>
    </source>
</reference>
<sequence>MDGIGFQAIATAYTPLFYRQKNAQCTEAKKSEEAALDFHVGDIDFEKSENSYMRLDKQKNFYGVKSGNTYAKPAVKARAMVKLGNNSTIQATFPSSNPPSTCFEILSKPNFTIYSTTGRNPPVFGPIARILN</sequence>
<dbReference type="EMBL" id="CM042011">
    <property type="protein sequence ID" value="KAI3767426.1"/>
    <property type="molecule type" value="Genomic_DNA"/>
</dbReference>
<dbReference type="Proteomes" id="UP001055811">
    <property type="component" value="Linkage Group LG03"/>
</dbReference>
<protein>
    <submittedName>
        <fullName evidence="1">Uncharacterized protein</fullName>
    </submittedName>
</protein>
<accession>A0ACB9F9S0</accession>
<gene>
    <name evidence="1" type="ORF">L2E82_17531</name>
</gene>
<organism evidence="1 2">
    <name type="scientific">Cichorium intybus</name>
    <name type="common">Chicory</name>
    <dbReference type="NCBI Taxonomy" id="13427"/>
    <lineage>
        <taxon>Eukaryota</taxon>
        <taxon>Viridiplantae</taxon>
        <taxon>Streptophyta</taxon>
        <taxon>Embryophyta</taxon>
        <taxon>Tracheophyta</taxon>
        <taxon>Spermatophyta</taxon>
        <taxon>Magnoliopsida</taxon>
        <taxon>eudicotyledons</taxon>
        <taxon>Gunneridae</taxon>
        <taxon>Pentapetalae</taxon>
        <taxon>asterids</taxon>
        <taxon>campanulids</taxon>
        <taxon>Asterales</taxon>
        <taxon>Asteraceae</taxon>
        <taxon>Cichorioideae</taxon>
        <taxon>Cichorieae</taxon>
        <taxon>Cichoriinae</taxon>
        <taxon>Cichorium</taxon>
    </lineage>
</organism>